<evidence type="ECO:0000313" key="2">
    <source>
        <dbReference type="EMBL" id="KAJ8374909.1"/>
    </source>
</evidence>
<dbReference type="AlphaFoldDB" id="A0A9Q1J7Y8"/>
<dbReference type="EMBL" id="JAINUF010000002">
    <property type="protein sequence ID" value="KAJ8374909.1"/>
    <property type="molecule type" value="Genomic_DNA"/>
</dbReference>
<evidence type="ECO:0000313" key="3">
    <source>
        <dbReference type="Proteomes" id="UP001152622"/>
    </source>
</evidence>
<gene>
    <name evidence="2" type="ORF">SKAU_G00054890</name>
</gene>
<sequence length="117" mass="12521">MARGVRTGRRSVEKLGGRLKGNPKQSGHSETRSLPRITDRLGAQGRGAGGSSVERRRLIAAMSVSEEAGKDGRQEGNDASPQIKDEIINISPQLSLTTVSSKAKSTRWYFSIGPDSA</sequence>
<accession>A0A9Q1J7Y8</accession>
<comment type="caution">
    <text evidence="2">The sequence shown here is derived from an EMBL/GenBank/DDBJ whole genome shotgun (WGS) entry which is preliminary data.</text>
</comment>
<name>A0A9Q1J7Y8_SYNKA</name>
<evidence type="ECO:0000256" key="1">
    <source>
        <dbReference type="SAM" id="MobiDB-lite"/>
    </source>
</evidence>
<feature type="region of interest" description="Disordered" evidence="1">
    <location>
        <begin position="1"/>
        <end position="55"/>
    </location>
</feature>
<organism evidence="2 3">
    <name type="scientific">Synaphobranchus kaupii</name>
    <name type="common">Kaup's arrowtooth eel</name>
    <dbReference type="NCBI Taxonomy" id="118154"/>
    <lineage>
        <taxon>Eukaryota</taxon>
        <taxon>Metazoa</taxon>
        <taxon>Chordata</taxon>
        <taxon>Craniata</taxon>
        <taxon>Vertebrata</taxon>
        <taxon>Euteleostomi</taxon>
        <taxon>Actinopterygii</taxon>
        <taxon>Neopterygii</taxon>
        <taxon>Teleostei</taxon>
        <taxon>Anguilliformes</taxon>
        <taxon>Synaphobranchidae</taxon>
        <taxon>Synaphobranchus</taxon>
    </lineage>
</organism>
<proteinExistence type="predicted"/>
<feature type="compositionally biased region" description="Basic and acidic residues" evidence="1">
    <location>
        <begin position="27"/>
        <end position="39"/>
    </location>
</feature>
<protein>
    <submittedName>
        <fullName evidence="2">Uncharacterized protein</fullName>
    </submittedName>
</protein>
<keyword evidence="3" id="KW-1185">Reference proteome</keyword>
<reference evidence="2" key="1">
    <citation type="journal article" date="2023" name="Science">
        <title>Genome structures resolve the early diversification of teleost fishes.</title>
        <authorList>
            <person name="Parey E."/>
            <person name="Louis A."/>
            <person name="Montfort J."/>
            <person name="Bouchez O."/>
            <person name="Roques C."/>
            <person name="Iampietro C."/>
            <person name="Lluch J."/>
            <person name="Castinel A."/>
            <person name="Donnadieu C."/>
            <person name="Desvignes T."/>
            <person name="Floi Bucao C."/>
            <person name="Jouanno E."/>
            <person name="Wen M."/>
            <person name="Mejri S."/>
            <person name="Dirks R."/>
            <person name="Jansen H."/>
            <person name="Henkel C."/>
            <person name="Chen W.J."/>
            <person name="Zahm M."/>
            <person name="Cabau C."/>
            <person name="Klopp C."/>
            <person name="Thompson A.W."/>
            <person name="Robinson-Rechavi M."/>
            <person name="Braasch I."/>
            <person name="Lecointre G."/>
            <person name="Bobe J."/>
            <person name="Postlethwait J.H."/>
            <person name="Berthelot C."/>
            <person name="Roest Crollius H."/>
            <person name="Guiguen Y."/>
        </authorList>
    </citation>
    <scope>NUCLEOTIDE SEQUENCE</scope>
    <source>
        <strain evidence="2">WJC10195</strain>
    </source>
</reference>
<dbReference type="Proteomes" id="UP001152622">
    <property type="component" value="Chromosome 2"/>
</dbReference>